<accession>A0A543P101</accession>
<dbReference type="RefSeq" id="WP_246064110.1">
    <property type="nucleotide sequence ID" value="NZ_VFQE01000002.1"/>
</dbReference>
<keyword evidence="2" id="KW-0238">DNA-binding</keyword>
<gene>
    <name evidence="2" type="ORF">FHU33_4452</name>
</gene>
<evidence type="ECO:0000259" key="1">
    <source>
        <dbReference type="PROSITE" id="PS50943"/>
    </source>
</evidence>
<evidence type="ECO:0000313" key="3">
    <source>
        <dbReference type="Proteomes" id="UP000319865"/>
    </source>
</evidence>
<evidence type="ECO:0000313" key="2">
    <source>
        <dbReference type="EMBL" id="TQN37786.1"/>
    </source>
</evidence>
<sequence length="87" mass="9303">MSTDRSGDAVYNRIALLRAAQGVTRRQLADALGVHYQTVGLPGAVRVQPGPAPRAADAGFFGLPVETIFSTDPFLRIRDLPRAADPD</sequence>
<dbReference type="Proteomes" id="UP000319865">
    <property type="component" value="Unassembled WGS sequence"/>
</dbReference>
<dbReference type="SUPFAM" id="SSF47413">
    <property type="entry name" value="lambda repressor-like DNA-binding domains"/>
    <property type="match status" value="1"/>
</dbReference>
<dbReference type="PROSITE" id="PS50943">
    <property type="entry name" value="HTH_CROC1"/>
    <property type="match status" value="1"/>
</dbReference>
<name>A0A543P101_9ACTN</name>
<dbReference type="InterPro" id="IPR010982">
    <property type="entry name" value="Lambda_DNA-bd_dom_sf"/>
</dbReference>
<dbReference type="CDD" id="cd00093">
    <property type="entry name" value="HTH_XRE"/>
    <property type="match status" value="1"/>
</dbReference>
<proteinExistence type="predicted"/>
<keyword evidence="3" id="KW-1185">Reference proteome</keyword>
<dbReference type="AlphaFoldDB" id="A0A543P101"/>
<feature type="domain" description="HTH cro/C1-type" evidence="1">
    <location>
        <begin position="14"/>
        <end position="39"/>
    </location>
</feature>
<comment type="caution">
    <text evidence="2">The sequence shown here is derived from an EMBL/GenBank/DDBJ whole genome shotgun (WGS) entry which is preliminary data.</text>
</comment>
<dbReference type="GO" id="GO:0003677">
    <property type="term" value="F:DNA binding"/>
    <property type="evidence" value="ECO:0007669"/>
    <property type="project" value="UniProtKB-KW"/>
</dbReference>
<reference evidence="2 3" key="1">
    <citation type="submission" date="2019-06" db="EMBL/GenBank/DDBJ databases">
        <title>Sequencing the genomes of 1000 actinobacteria strains.</title>
        <authorList>
            <person name="Klenk H.-P."/>
        </authorList>
    </citation>
    <scope>NUCLEOTIDE SEQUENCE [LARGE SCALE GENOMIC DNA]</scope>
    <source>
        <strain evidence="2 3">DSM 46837</strain>
    </source>
</reference>
<dbReference type="Gene3D" id="1.10.260.40">
    <property type="entry name" value="lambda repressor-like DNA-binding domains"/>
    <property type="match status" value="1"/>
</dbReference>
<organism evidence="2 3">
    <name type="scientific">Blastococcus colisei</name>
    <dbReference type="NCBI Taxonomy" id="1564162"/>
    <lineage>
        <taxon>Bacteria</taxon>
        <taxon>Bacillati</taxon>
        <taxon>Actinomycetota</taxon>
        <taxon>Actinomycetes</taxon>
        <taxon>Geodermatophilales</taxon>
        <taxon>Geodermatophilaceae</taxon>
        <taxon>Blastococcus</taxon>
    </lineage>
</organism>
<dbReference type="InterPro" id="IPR001387">
    <property type="entry name" value="Cro/C1-type_HTH"/>
</dbReference>
<dbReference type="EMBL" id="VFQE01000002">
    <property type="protein sequence ID" value="TQN37786.1"/>
    <property type="molecule type" value="Genomic_DNA"/>
</dbReference>
<protein>
    <submittedName>
        <fullName evidence="2">DNA-binding XRE family transcriptional regulator</fullName>
    </submittedName>
</protein>